<reference evidence="2 3" key="1">
    <citation type="submission" date="2016-06" db="EMBL/GenBank/DDBJ databases">
        <title>Evolution of pathogenesis and genome organization in the Tremellales.</title>
        <authorList>
            <person name="Cuomo C."/>
            <person name="Litvintseva A."/>
            <person name="Heitman J."/>
            <person name="Chen Y."/>
            <person name="Sun S."/>
            <person name="Springer D."/>
            <person name="Dromer F."/>
            <person name="Young S."/>
            <person name="Zeng Q."/>
            <person name="Chapman S."/>
            <person name="Gujja S."/>
            <person name="Saif S."/>
            <person name="Birren B."/>
        </authorList>
    </citation>
    <scope>NUCLEOTIDE SEQUENCE [LARGE SCALE GENOMIC DNA]</scope>
    <source>
        <strain evidence="2 3">CBS 6039</strain>
    </source>
</reference>
<dbReference type="EMBL" id="AWGJ01000008">
    <property type="protein sequence ID" value="ODN76987.1"/>
    <property type="molecule type" value="Genomic_DNA"/>
</dbReference>
<proteinExistence type="predicted"/>
<dbReference type="STRING" id="1295533.A0A1E3HKU9"/>
<protein>
    <submittedName>
        <fullName evidence="2">Uncharacterized protein</fullName>
    </submittedName>
</protein>
<sequence>MPPALPSPDSSSSKRLVSASAFKFSLGSKPTKKRRTSVTTGVPQPTDGRNILRSEAKEPAFLEDDGSRSTKSVPDEGSERSVRSPSRRREFSDLPSAKSPAIDRSVQDGRNMADLRTSPLNLGSSSSTTSIRQPPRFSSPSVPRSNRPALSSSSLVPLSLRALPAAQPYDSRSFTPVTAPFERVIKREPLEDERKTSLVRLGETRLSDKVTEDMMMSKKVVVAEEDEGVGVSPRGRRVTNWPSARTMPSSVQLANLLSSAKASQNLFHTSLQNALFPASRLSGRKRPHDDSQSSHLTAELFIHRSAATILYPVEAIGQVHGTIFFWCDIHPQFPLTEERSEPKRVLAVLQRWAWDGPRLGVDPQVMHSRMLEGTGKRWMVGVWAVNPIDMPMSVDISGKALMVTRYLIAEQDVT</sequence>
<dbReference type="RefSeq" id="XP_018992361.1">
    <property type="nucleotide sequence ID" value="XM_019139870.1"/>
</dbReference>
<feature type="region of interest" description="Disordered" evidence="1">
    <location>
        <begin position="21"/>
        <end position="152"/>
    </location>
</feature>
<dbReference type="AlphaFoldDB" id="A0A1E3HKU9"/>
<evidence type="ECO:0000313" key="2">
    <source>
        <dbReference type="EMBL" id="ODN76987.1"/>
    </source>
</evidence>
<comment type="caution">
    <text evidence="2">The sequence shown here is derived from an EMBL/GenBank/DDBJ whole genome shotgun (WGS) entry which is preliminary data.</text>
</comment>
<keyword evidence="3" id="KW-1185">Reference proteome</keyword>
<feature type="compositionally biased region" description="Low complexity" evidence="1">
    <location>
        <begin position="132"/>
        <end position="152"/>
    </location>
</feature>
<gene>
    <name evidence="2" type="ORF">L202_05548</name>
</gene>
<feature type="compositionally biased region" description="Basic and acidic residues" evidence="1">
    <location>
        <begin position="50"/>
        <end position="92"/>
    </location>
</feature>
<feature type="compositionally biased region" description="Polar residues" evidence="1">
    <location>
        <begin position="118"/>
        <end position="131"/>
    </location>
</feature>
<accession>A0A1E3HKU9</accession>
<evidence type="ECO:0000256" key="1">
    <source>
        <dbReference type="SAM" id="MobiDB-lite"/>
    </source>
</evidence>
<dbReference type="Proteomes" id="UP000094065">
    <property type="component" value="Unassembled WGS sequence"/>
</dbReference>
<evidence type="ECO:0000313" key="3">
    <source>
        <dbReference type="Proteomes" id="UP000094065"/>
    </source>
</evidence>
<dbReference type="GeneID" id="30156857"/>
<organism evidence="2 3">
    <name type="scientific">Cryptococcus amylolentus CBS 6039</name>
    <dbReference type="NCBI Taxonomy" id="1295533"/>
    <lineage>
        <taxon>Eukaryota</taxon>
        <taxon>Fungi</taxon>
        <taxon>Dikarya</taxon>
        <taxon>Basidiomycota</taxon>
        <taxon>Agaricomycotina</taxon>
        <taxon>Tremellomycetes</taxon>
        <taxon>Tremellales</taxon>
        <taxon>Cryptococcaceae</taxon>
        <taxon>Cryptococcus</taxon>
    </lineage>
</organism>
<dbReference type="OrthoDB" id="2572208at2759"/>
<name>A0A1E3HKU9_9TREE</name>